<keyword evidence="7" id="KW-0732">Signal</keyword>
<dbReference type="PANTHER" id="PTHR30332:SF17">
    <property type="entry name" value="TYPE IV PILIATION SYSTEM PROTEIN DR_0774-RELATED"/>
    <property type="match status" value="1"/>
</dbReference>
<accession>A0A8H9IES7</accession>
<feature type="domain" description="Type II/III secretion system secretin-like" evidence="8">
    <location>
        <begin position="241"/>
        <end position="397"/>
    </location>
</feature>
<dbReference type="EMBL" id="BMZN01000001">
    <property type="protein sequence ID" value="GHC36963.1"/>
    <property type="molecule type" value="Genomic_DNA"/>
</dbReference>
<dbReference type="InterPro" id="IPR004846">
    <property type="entry name" value="T2SS/T3SS_dom"/>
</dbReference>
<feature type="domain" description="Pilus formation protein N-terminal" evidence="9">
    <location>
        <begin position="29"/>
        <end position="97"/>
    </location>
</feature>
<dbReference type="Proteomes" id="UP000608923">
    <property type="component" value="Unassembled WGS sequence"/>
</dbReference>
<comment type="function">
    <text evidence="3">Required for type IV pilus biogenesis and competence. Could function as a pore for exit of the pilus but also as a channel for entry of heme and antimicrobial agents and uptake of transforming DNA.</text>
</comment>
<sequence>MSKTRYRLYRAALGLLSAALFGLSMQSQAQGLALQVGELLVLPDTHVERVAVGDGDIVHAVTTESGELILFARKAGSTVVQVWSSSGQNQSYQLEVSPENHRQTVAELRSLLERIPELRISELGGKLVLEGEGLSDQDKQRIQALSQEHPQLLDFTQQDGWEPMVLLDVQVVEVPRNSLRELGVRWDGSSQGGLSMGGGWDAATHQFLDRPGEAVLPLAFPARQGAAFFGVGALMSARVQAMAQEGHAVVLAQPQLLARSGSQAEFLAGGELPYTTTDDKGNSKTSFKPYGVSLRIVPRVERGGLVRSKIEVEVSSVDASLSQPAGPSLKTRRASTEFNVRSGQTLVLAGFISREESRHVDRLPGLASLPVLGALFRSERFARQETELAVFVTPTLVVAEHPDLLARQANAAQWLDQTFPDAPRLNTPLRPAPKGSAAWQGNRSQWVEPDSEVFRVEP</sequence>
<name>A0A8H9IES7_9BURK</name>
<dbReference type="GO" id="GO:0015627">
    <property type="term" value="C:type II protein secretion system complex"/>
    <property type="evidence" value="ECO:0007669"/>
    <property type="project" value="TreeGrafter"/>
</dbReference>
<evidence type="ECO:0000313" key="10">
    <source>
        <dbReference type="EMBL" id="GHC36963.1"/>
    </source>
</evidence>
<evidence type="ECO:0000259" key="9">
    <source>
        <dbReference type="Pfam" id="PF13629"/>
    </source>
</evidence>
<dbReference type="InterPro" id="IPR050810">
    <property type="entry name" value="Bact_Secretion_Sys_Channel"/>
</dbReference>
<dbReference type="PANTHER" id="PTHR30332">
    <property type="entry name" value="PROBABLE GENERAL SECRETION PATHWAY PROTEIN D"/>
    <property type="match status" value="1"/>
</dbReference>
<reference evidence="11" key="1">
    <citation type="journal article" date="2019" name="Int. J. Syst. Evol. Microbiol.">
        <title>The Global Catalogue of Microorganisms (GCM) 10K type strain sequencing project: providing services to taxonomists for standard genome sequencing and annotation.</title>
        <authorList>
            <consortium name="The Broad Institute Genomics Platform"/>
            <consortium name="The Broad Institute Genome Sequencing Center for Infectious Disease"/>
            <person name="Wu L."/>
            <person name="Ma J."/>
        </authorList>
    </citation>
    <scope>NUCLEOTIDE SEQUENCE [LARGE SCALE GENOMIC DNA]</scope>
    <source>
        <strain evidence="11">KCTC 42083</strain>
    </source>
</reference>
<evidence type="ECO:0000256" key="1">
    <source>
        <dbReference type="ARBA" id="ARBA00014124"/>
    </source>
</evidence>
<dbReference type="AlphaFoldDB" id="A0A8H9IES7"/>
<comment type="subunit">
    <text evidence="4">Homododecamer. Tetramer of trimer.</text>
</comment>
<comment type="similarity">
    <text evidence="5">Belongs to the bacterial secretin family.</text>
</comment>
<dbReference type="InterPro" id="IPR004845">
    <property type="entry name" value="T2SS_GspD_CS"/>
</dbReference>
<dbReference type="Pfam" id="PF00263">
    <property type="entry name" value="Secretin"/>
    <property type="match status" value="1"/>
</dbReference>
<evidence type="ECO:0000256" key="5">
    <source>
        <dbReference type="RuleBase" id="RU004003"/>
    </source>
</evidence>
<organism evidence="10 11">
    <name type="scientific">Alcaligenes pakistanensis</name>
    <dbReference type="NCBI Taxonomy" id="1482717"/>
    <lineage>
        <taxon>Bacteria</taxon>
        <taxon>Pseudomonadati</taxon>
        <taxon>Pseudomonadota</taxon>
        <taxon>Betaproteobacteria</taxon>
        <taxon>Burkholderiales</taxon>
        <taxon>Alcaligenaceae</taxon>
        <taxon>Alcaligenes</taxon>
    </lineage>
</organism>
<evidence type="ECO:0000256" key="3">
    <source>
        <dbReference type="ARBA" id="ARBA00024678"/>
    </source>
</evidence>
<dbReference type="GO" id="GO:0030420">
    <property type="term" value="P:establishment of competence for transformation"/>
    <property type="evidence" value="ECO:0007669"/>
    <property type="project" value="UniProtKB-KW"/>
</dbReference>
<feature type="region of interest" description="Disordered" evidence="6">
    <location>
        <begin position="422"/>
        <end position="442"/>
    </location>
</feature>
<dbReference type="Pfam" id="PF13629">
    <property type="entry name" value="T2SS-T3SS_pil_N"/>
    <property type="match status" value="1"/>
</dbReference>
<evidence type="ECO:0000256" key="2">
    <source>
        <dbReference type="ARBA" id="ARBA00023287"/>
    </source>
</evidence>
<evidence type="ECO:0000256" key="7">
    <source>
        <dbReference type="SAM" id="SignalP"/>
    </source>
</evidence>
<feature type="chain" id="PRO_5034857500" description="Type IV pilus biogenesis and competence protein PilQ" evidence="7">
    <location>
        <begin position="30"/>
        <end position="458"/>
    </location>
</feature>
<evidence type="ECO:0000259" key="8">
    <source>
        <dbReference type="Pfam" id="PF00263"/>
    </source>
</evidence>
<feature type="signal peptide" evidence="7">
    <location>
        <begin position="1"/>
        <end position="29"/>
    </location>
</feature>
<comment type="caution">
    <text evidence="10">The sequence shown here is derived from an EMBL/GenBank/DDBJ whole genome shotgun (WGS) entry which is preliminary data.</text>
</comment>
<dbReference type="InterPro" id="IPR032789">
    <property type="entry name" value="T2SS-T3SS_pil_N"/>
</dbReference>
<protein>
    <recommendedName>
        <fullName evidence="1">Type IV pilus biogenesis and competence protein PilQ</fullName>
    </recommendedName>
</protein>
<evidence type="ECO:0000256" key="6">
    <source>
        <dbReference type="SAM" id="MobiDB-lite"/>
    </source>
</evidence>
<gene>
    <name evidence="10" type="ORF">GCM10010096_02930</name>
</gene>
<dbReference type="InterPro" id="IPR001775">
    <property type="entry name" value="GspD/PilQ"/>
</dbReference>
<keyword evidence="2" id="KW-0178">Competence</keyword>
<proteinExistence type="inferred from homology"/>
<dbReference type="PROSITE" id="PS00875">
    <property type="entry name" value="T2SP_D"/>
    <property type="match status" value="1"/>
</dbReference>
<dbReference type="PRINTS" id="PR00811">
    <property type="entry name" value="BCTERIALGSPD"/>
</dbReference>
<keyword evidence="11" id="KW-1185">Reference proteome</keyword>
<dbReference type="GO" id="GO:0009306">
    <property type="term" value="P:protein secretion"/>
    <property type="evidence" value="ECO:0007669"/>
    <property type="project" value="InterPro"/>
</dbReference>
<evidence type="ECO:0000256" key="4">
    <source>
        <dbReference type="ARBA" id="ARBA00025897"/>
    </source>
</evidence>
<evidence type="ECO:0000313" key="11">
    <source>
        <dbReference type="Proteomes" id="UP000608923"/>
    </source>
</evidence>